<dbReference type="PANTHER" id="PTHR31438">
    <property type="entry name" value="LYSINE N-ACYLTRANSFERASE C17G9.06C-RELATED"/>
    <property type="match status" value="1"/>
</dbReference>
<comment type="caution">
    <text evidence="1">The sequence shown here is derived from an EMBL/GenBank/DDBJ whole genome shotgun (WGS) entry which is preliminary data.</text>
</comment>
<sequence>MATIHSSLNFTRFATRDGFVSDQYIKVNDFNFCPYCEDEHFDILNDWLSRDYATFWGMQSLTSDERRAELAPTVDKFGLVAYRGGKAVLYIELYDPQYNEVGKHFDYQHGDCGMHLILAPVEKPENGFSRQAITAVVSLILEHLGFNRLVVEPDINNHKIHRLNRAVGINYSHAIQLENKQAMLGFCTLPEFNAAQAIGALS</sequence>
<gene>
    <name evidence="1" type="ORF">H8Q88_18090</name>
</gene>
<dbReference type="RefSeq" id="WP_187027077.1">
    <property type="nucleotide sequence ID" value="NZ_JACRUP010000019.1"/>
</dbReference>
<dbReference type="InterPro" id="IPR016181">
    <property type="entry name" value="Acyl_CoA_acyltransferase"/>
</dbReference>
<dbReference type="Gene3D" id="3.40.630.30">
    <property type="match status" value="1"/>
</dbReference>
<dbReference type="AlphaFoldDB" id="A0A9X0RAL9"/>
<dbReference type="PANTHER" id="PTHR31438:SF1">
    <property type="entry name" value="LYSINE N-ACYLTRANSFERASE C17G9.06C-RELATED"/>
    <property type="match status" value="1"/>
</dbReference>
<organism evidence="1 2">
    <name type="scientific">Vibrio metschnikovii</name>
    <dbReference type="NCBI Taxonomy" id="28172"/>
    <lineage>
        <taxon>Bacteria</taxon>
        <taxon>Pseudomonadati</taxon>
        <taxon>Pseudomonadota</taxon>
        <taxon>Gammaproteobacteria</taxon>
        <taxon>Vibrionales</taxon>
        <taxon>Vibrionaceae</taxon>
        <taxon>Vibrio</taxon>
    </lineage>
</organism>
<dbReference type="SUPFAM" id="SSF55729">
    <property type="entry name" value="Acyl-CoA N-acyltransferases (Nat)"/>
    <property type="match status" value="1"/>
</dbReference>
<proteinExistence type="predicted"/>
<dbReference type="GO" id="GO:0016410">
    <property type="term" value="F:N-acyltransferase activity"/>
    <property type="evidence" value="ECO:0007669"/>
    <property type="project" value="TreeGrafter"/>
</dbReference>
<dbReference type="Pfam" id="PF13523">
    <property type="entry name" value="Acetyltransf_8"/>
    <property type="match status" value="1"/>
</dbReference>
<name>A0A9X0RAL9_VIBME</name>
<accession>A0A9X0RAL9</accession>
<evidence type="ECO:0000313" key="1">
    <source>
        <dbReference type="EMBL" id="MBC5852817.1"/>
    </source>
</evidence>
<keyword evidence="2" id="KW-1185">Reference proteome</keyword>
<evidence type="ECO:0000313" key="2">
    <source>
        <dbReference type="Proteomes" id="UP000615796"/>
    </source>
</evidence>
<reference evidence="1" key="1">
    <citation type="submission" date="2020-08" db="EMBL/GenBank/DDBJ databases">
        <title>Genome Sequencing and Pan-Genome Analysis of Migratory bird Vibrio Strains, Inner Mongolia.</title>
        <authorList>
            <person name="Zheng L."/>
        </authorList>
    </citation>
    <scope>NUCLEOTIDE SEQUENCE</scope>
    <source>
        <strain evidence="1">M13F</strain>
    </source>
</reference>
<dbReference type="Proteomes" id="UP000615796">
    <property type="component" value="Unassembled WGS sequence"/>
</dbReference>
<dbReference type="EMBL" id="JACRUP010000019">
    <property type="protein sequence ID" value="MBC5852817.1"/>
    <property type="molecule type" value="Genomic_DNA"/>
</dbReference>
<protein>
    <submittedName>
        <fullName evidence="1">Acetyltransferase</fullName>
    </submittedName>
</protein>